<dbReference type="Proteomes" id="UP000274822">
    <property type="component" value="Unassembled WGS sequence"/>
</dbReference>
<organism evidence="1 2">
    <name type="scientific">Jimgerdemannia flammicorona</name>
    <dbReference type="NCBI Taxonomy" id="994334"/>
    <lineage>
        <taxon>Eukaryota</taxon>
        <taxon>Fungi</taxon>
        <taxon>Fungi incertae sedis</taxon>
        <taxon>Mucoromycota</taxon>
        <taxon>Mucoromycotina</taxon>
        <taxon>Endogonomycetes</taxon>
        <taxon>Endogonales</taxon>
        <taxon>Endogonaceae</taxon>
        <taxon>Jimgerdemannia</taxon>
    </lineage>
</organism>
<evidence type="ECO:0000313" key="2">
    <source>
        <dbReference type="Proteomes" id="UP000274822"/>
    </source>
</evidence>
<gene>
    <name evidence="1" type="ORF">BC938DRAFT_475695</name>
</gene>
<sequence length="285" mass="31096">MSTNAYYRLTFTDEPATEETVCTRSSRIFQPRIISPVLTPDTKSPTSFGKLSLGLLTTSPTLHALSTTLLFAHAEHLPTPPPAVTLAHHIQSLLSANPQSTTTPIDVLFIHLSPPVPATPDAYRPLIDLVDAVFAALLDTTPKVLKIALTSWAADEPSGCANTLYLDPPTDLDERASFLRPKQSHVTKDGEEVAVDTTYATSSPFSVLITFLFRTAPASSSLLVNLHSRGPITALYHHHGSTRRDATARFTEREVLERGENGRILAWHFLAEVGYKLGFVPKYGA</sequence>
<reference evidence="1 2" key="1">
    <citation type="journal article" date="2018" name="New Phytol.">
        <title>Phylogenomics of Endogonaceae and evolution of mycorrhizas within Mucoromycota.</title>
        <authorList>
            <person name="Chang Y."/>
            <person name="Desiro A."/>
            <person name="Na H."/>
            <person name="Sandor L."/>
            <person name="Lipzen A."/>
            <person name="Clum A."/>
            <person name="Barry K."/>
            <person name="Grigoriev I.V."/>
            <person name="Martin F.M."/>
            <person name="Stajich J.E."/>
            <person name="Smith M.E."/>
            <person name="Bonito G."/>
            <person name="Spatafora J.W."/>
        </authorList>
    </citation>
    <scope>NUCLEOTIDE SEQUENCE [LARGE SCALE GENOMIC DNA]</scope>
    <source>
        <strain evidence="1 2">AD002</strain>
    </source>
</reference>
<protein>
    <submittedName>
        <fullName evidence="1">Uncharacterized protein</fullName>
    </submittedName>
</protein>
<dbReference type="AlphaFoldDB" id="A0A433QRB8"/>
<name>A0A433QRB8_9FUNG</name>
<dbReference type="PANTHER" id="PTHR35506:SF1">
    <property type="entry name" value="OS02G0135600 PROTEIN"/>
    <property type="match status" value="1"/>
</dbReference>
<dbReference type="EMBL" id="RBNJ01002148">
    <property type="protein sequence ID" value="RUS32334.1"/>
    <property type="molecule type" value="Genomic_DNA"/>
</dbReference>
<keyword evidence="2" id="KW-1185">Reference proteome</keyword>
<proteinExistence type="predicted"/>
<evidence type="ECO:0000313" key="1">
    <source>
        <dbReference type="EMBL" id="RUS32334.1"/>
    </source>
</evidence>
<comment type="caution">
    <text evidence="1">The sequence shown here is derived from an EMBL/GenBank/DDBJ whole genome shotgun (WGS) entry which is preliminary data.</text>
</comment>
<dbReference type="PANTHER" id="PTHR35506">
    <property type="entry name" value="OS02G0135600 PROTEIN"/>
    <property type="match status" value="1"/>
</dbReference>
<accession>A0A433QRB8</accession>